<reference evidence="2" key="1">
    <citation type="submission" date="2021-01" db="EMBL/GenBank/DDBJ databases">
        <authorList>
            <person name="Corre E."/>
            <person name="Pelletier E."/>
            <person name="Niang G."/>
            <person name="Scheremetjew M."/>
            <person name="Finn R."/>
            <person name="Kale V."/>
            <person name="Holt S."/>
            <person name="Cochrane G."/>
            <person name="Meng A."/>
            <person name="Brown T."/>
            <person name="Cohen L."/>
        </authorList>
    </citation>
    <scope>NUCLEOTIDE SEQUENCE</scope>
</reference>
<dbReference type="AlphaFoldDB" id="A0A7S0PWN6"/>
<proteinExistence type="predicted"/>
<gene>
    <name evidence="2" type="ORF">AGLA0713_LOCUS875</name>
</gene>
<feature type="region of interest" description="Disordered" evidence="1">
    <location>
        <begin position="69"/>
        <end position="129"/>
    </location>
</feature>
<evidence type="ECO:0000256" key="1">
    <source>
        <dbReference type="SAM" id="MobiDB-lite"/>
    </source>
</evidence>
<organism evidence="2">
    <name type="scientific">Asterionellopsis glacialis</name>
    <dbReference type="NCBI Taxonomy" id="33640"/>
    <lineage>
        <taxon>Eukaryota</taxon>
        <taxon>Sar</taxon>
        <taxon>Stramenopiles</taxon>
        <taxon>Ochrophyta</taxon>
        <taxon>Bacillariophyta</taxon>
        <taxon>Fragilariophyceae</taxon>
        <taxon>Fragilariophycidae</taxon>
        <taxon>Fragilariales</taxon>
        <taxon>Fragilariaceae</taxon>
        <taxon>Asterionellopsis</taxon>
    </lineage>
</organism>
<protein>
    <submittedName>
        <fullName evidence="2">Uncharacterized protein</fullName>
    </submittedName>
</protein>
<dbReference type="EMBL" id="HBEX01001327">
    <property type="protein sequence ID" value="CAD8596047.1"/>
    <property type="molecule type" value="Transcribed_RNA"/>
</dbReference>
<name>A0A7S0PWN6_9STRA</name>
<evidence type="ECO:0000313" key="2">
    <source>
        <dbReference type="EMBL" id="CAD8596047.1"/>
    </source>
</evidence>
<feature type="compositionally biased region" description="Basic and acidic residues" evidence="1">
    <location>
        <begin position="45"/>
        <end position="54"/>
    </location>
</feature>
<sequence>MTTTTSSSTSSPSPPSQPKTVTLLTPEMERNDESPLPPSQIMVTPEEHEQEQELRRQVLYKMRLQQLGNHHIAQEKLRVRKENWKKNIKEQQQQRKGSSSSSSKQQQQQQQRGGVVEEEEEEFRGNHQMGKLLDFVSCGSLVATCHEYADVGSIVDPQG</sequence>
<feature type="compositionally biased region" description="Low complexity" evidence="1">
    <location>
        <begin position="94"/>
        <end position="114"/>
    </location>
</feature>
<feature type="compositionally biased region" description="Low complexity" evidence="1">
    <location>
        <begin position="1"/>
        <end position="11"/>
    </location>
</feature>
<accession>A0A7S0PWN6</accession>
<feature type="compositionally biased region" description="Basic and acidic residues" evidence="1">
    <location>
        <begin position="72"/>
        <end position="93"/>
    </location>
</feature>
<feature type="region of interest" description="Disordered" evidence="1">
    <location>
        <begin position="1"/>
        <end position="54"/>
    </location>
</feature>